<comment type="caution">
    <text evidence="1">The sequence shown here is derived from an EMBL/GenBank/DDBJ whole genome shotgun (WGS) entry which is preliminary data.</text>
</comment>
<organism evidence="1 2">
    <name type="scientific">Artemisia annua</name>
    <name type="common">Sweet wormwood</name>
    <dbReference type="NCBI Taxonomy" id="35608"/>
    <lineage>
        <taxon>Eukaryota</taxon>
        <taxon>Viridiplantae</taxon>
        <taxon>Streptophyta</taxon>
        <taxon>Embryophyta</taxon>
        <taxon>Tracheophyta</taxon>
        <taxon>Spermatophyta</taxon>
        <taxon>Magnoliopsida</taxon>
        <taxon>eudicotyledons</taxon>
        <taxon>Gunneridae</taxon>
        <taxon>Pentapetalae</taxon>
        <taxon>asterids</taxon>
        <taxon>campanulids</taxon>
        <taxon>Asterales</taxon>
        <taxon>Asteraceae</taxon>
        <taxon>Asteroideae</taxon>
        <taxon>Anthemideae</taxon>
        <taxon>Artemisiinae</taxon>
        <taxon>Artemisia</taxon>
    </lineage>
</organism>
<evidence type="ECO:0000313" key="1">
    <source>
        <dbReference type="EMBL" id="PWA71993.1"/>
    </source>
</evidence>
<keyword evidence="2" id="KW-1185">Reference proteome</keyword>
<sequence length="128" mass="14225">MPQVLRSGYQFDYLKIRVRATKRINNVAGMILSAPKVHTILISGALRKGERLMPPSALDLLLRVTLPSSSARAWLVVHVLGEVEPLPDVYVELINIAITLLFCCTLGANSIDTDNKENNLLYLRILTV</sequence>
<reference evidence="1 2" key="1">
    <citation type="journal article" date="2018" name="Mol. Plant">
        <title>The genome of Artemisia annua provides insight into the evolution of Asteraceae family and artemisinin biosynthesis.</title>
        <authorList>
            <person name="Shen Q."/>
            <person name="Zhang L."/>
            <person name="Liao Z."/>
            <person name="Wang S."/>
            <person name="Yan T."/>
            <person name="Shi P."/>
            <person name="Liu M."/>
            <person name="Fu X."/>
            <person name="Pan Q."/>
            <person name="Wang Y."/>
            <person name="Lv Z."/>
            <person name="Lu X."/>
            <person name="Zhang F."/>
            <person name="Jiang W."/>
            <person name="Ma Y."/>
            <person name="Chen M."/>
            <person name="Hao X."/>
            <person name="Li L."/>
            <person name="Tang Y."/>
            <person name="Lv G."/>
            <person name="Zhou Y."/>
            <person name="Sun X."/>
            <person name="Brodelius P.E."/>
            <person name="Rose J.K.C."/>
            <person name="Tang K."/>
        </authorList>
    </citation>
    <scope>NUCLEOTIDE SEQUENCE [LARGE SCALE GENOMIC DNA]</scope>
    <source>
        <strain evidence="2">cv. Huhao1</strain>
        <tissue evidence="1">Leaf</tissue>
    </source>
</reference>
<protein>
    <submittedName>
        <fullName evidence="1">Uncharacterized protein</fullName>
    </submittedName>
</protein>
<gene>
    <name evidence="1" type="ORF">CTI12_AA274660</name>
</gene>
<dbReference type="AlphaFoldDB" id="A0A2U1NES5"/>
<dbReference type="Proteomes" id="UP000245207">
    <property type="component" value="Unassembled WGS sequence"/>
</dbReference>
<name>A0A2U1NES5_ARTAN</name>
<dbReference type="STRING" id="35608.A0A2U1NES5"/>
<dbReference type="OrthoDB" id="10022292at2759"/>
<dbReference type="EMBL" id="PKPP01002981">
    <property type="protein sequence ID" value="PWA71993.1"/>
    <property type="molecule type" value="Genomic_DNA"/>
</dbReference>
<evidence type="ECO:0000313" key="2">
    <source>
        <dbReference type="Proteomes" id="UP000245207"/>
    </source>
</evidence>
<accession>A0A2U1NES5</accession>
<proteinExistence type="predicted"/>